<reference evidence="1 2" key="1">
    <citation type="journal article" date="2011" name="Genome Biol.">
        <title>Comparative genome sequence analysis underscores mycoparasitism as the ancestral life style of Trichoderma.</title>
        <authorList>
            <person name="Kubicek C.P."/>
            <person name="Herrera-Estrella A."/>
            <person name="Seidl-Seiboth V."/>
            <person name="Martinez D.A."/>
            <person name="Druzhinina I.S."/>
            <person name="Thon M."/>
            <person name="Zeilinger S."/>
            <person name="Casas-Flores S."/>
            <person name="Horwitz B.A."/>
            <person name="Mukherjee P.K."/>
            <person name="Mukherjee M."/>
            <person name="Kredics L."/>
            <person name="Alcaraz L.D."/>
            <person name="Aerts A."/>
            <person name="Antal Z."/>
            <person name="Atanasova L."/>
            <person name="Cervantes-Badillo M.G."/>
            <person name="Challacombe J."/>
            <person name="Chertkov O."/>
            <person name="McCluskey K."/>
            <person name="Coulpier F."/>
            <person name="Deshpande N."/>
            <person name="von Doehren H."/>
            <person name="Ebbole D.J."/>
            <person name="Esquivel-Naranjo E.U."/>
            <person name="Fekete E."/>
            <person name="Flipphi M."/>
            <person name="Glaser F."/>
            <person name="Gomez-Rodriguez E.Y."/>
            <person name="Gruber S."/>
            <person name="Han C."/>
            <person name="Henrissat B."/>
            <person name="Hermosa R."/>
            <person name="Hernandez-Onate M."/>
            <person name="Karaffa L."/>
            <person name="Kosti I."/>
            <person name="Le Crom S."/>
            <person name="Lindquist E."/>
            <person name="Lucas S."/>
            <person name="Luebeck M."/>
            <person name="Luebeck P.S."/>
            <person name="Margeot A."/>
            <person name="Metz B."/>
            <person name="Misra M."/>
            <person name="Nevalainen H."/>
            <person name="Omann M."/>
            <person name="Packer N."/>
            <person name="Perrone G."/>
            <person name="Uresti-Rivera E.E."/>
            <person name="Salamov A."/>
            <person name="Schmoll M."/>
            <person name="Seiboth B."/>
            <person name="Shapiro H."/>
            <person name="Sukno S."/>
            <person name="Tamayo-Ramos J.A."/>
            <person name="Tisch D."/>
            <person name="Wiest A."/>
            <person name="Wilkinson H.H."/>
            <person name="Zhang M."/>
            <person name="Coutinho P.M."/>
            <person name="Kenerley C.M."/>
            <person name="Monte E."/>
            <person name="Baker S.E."/>
            <person name="Grigoriev I.V."/>
        </authorList>
    </citation>
    <scope>NUCLEOTIDE SEQUENCE [LARGE SCALE GENOMIC DNA]</scope>
    <source>
        <strain evidence="2">ATCC 20476 / IMI 206040</strain>
    </source>
</reference>
<dbReference type="EMBL" id="ABDG02000027">
    <property type="protein sequence ID" value="EHK40971.1"/>
    <property type="molecule type" value="Genomic_DNA"/>
</dbReference>
<evidence type="ECO:0000313" key="2">
    <source>
        <dbReference type="Proteomes" id="UP000005426"/>
    </source>
</evidence>
<gene>
    <name evidence="1" type="ORF">TRIATDRAFT_321245</name>
</gene>
<dbReference type="AlphaFoldDB" id="G9P8N5"/>
<dbReference type="Proteomes" id="UP000005426">
    <property type="component" value="Unassembled WGS sequence"/>
</dbReference>
<name>G9P8N5_HYPAI</name>
<accession>G9P8N5</accession>
<comment type="caution">
    <text evidence="1">The sequence shown here is derived from an EMBL/GenBank/DDBJ whole genome shotgun (WGS) entry which is preliminary data.</text>
</comment>
<proteinExistence type="predicted"/>
<organism evidence="1 2">
    <name type="scientific">Hypocrea atroviridis (strain ATCC 20476 / IMI 206040)</name>
    <name type="common">Trichoderma atroviride</name>
    <dbReference type="NCBI Taxonomy" id="452589"/>
    <lineage>
        <taxon>Eukaryota</taxon>
        <taxon>Fungi</taxon>
        <taxon>Dikarya</taxon>
        <taxon>Ascomycota</taxon>
        <taxon>Pezizomycotina</taxon>
        <taxon>Sordariomycetes</taxon>
        <taxon>Hypocreomycetidae</taxon>
        <taxon>Hypocreales</taxon>
        <taxon>Hypocreaceae</taxon>
        <taxon>Trichoderma</taxon>
    </lineage>
</organism>
<keyword evidence="2" id="KW-1185">Reference proteome</keyword>
<evidence type="ECO:0000313" key="1">
    <source>
        <dbReference type="EMBL" id="EHK40971.1"/>
    </source>
</evidence>
<protein>
    <submittedName>
        <fullName evidence="1">Uncharacterized protein</fullName>
    </submittedName>
</protein>
<dbReference type="HOGENOM" id="CLU_3143272_0_0_1"/>
<sequence>MAISEHTDSDDTGQRLPEHAIVLLVLVLDPWRDMAVPFGWSLVSLPAGG</sequence>